<sequence>MSSSDVRDILSLPNRATTAESGQHRAPARAPPTLPGDTRQKQRPEGMSRELYALLGPNAPSLVMSSATGGPDGLASSGGTQPTFQPKFQRKANSGVVRRWAWTPFRNPAREDTPTDTDSAASEALLGQGLPTRRGLVLHHWKPVLSSTSSLSKQSGADDDDKEMGDEVALDEAWAPFNTSSQVFHYTTEEYTQYLTDSDWTRDETDYLIDMCEMYDLRFIVIADRYEWPGSHRTIEDLKARYYTICRRLLRERISNENVETRHTQLQTFAYDRQQEMERKNAVQKLFSRTPEQLAEEEALYVEARRLEQNETKFARERADLLRLLGGFDGVPSYSAATVAAVGAGLVWPGSSHHVDQPFDDKKHKRRRTDVPSPPAKSKSDAKQQLFDAQHFITRFSTTGPHVLRTPYPNLIGTPSALPPVASATSGSSTKSENAAHHGAYLRSTRMLTFRPNQYTRVMQALSELHPPVGARLVFPTATNVEKWETLLGAVAGGLEIKKQLDRVEAEYQIARARLAAAEQAAAKAPPPRTESGTSDTKVHGSETESQDSTSRSSGAQKSQTR</sequence>
<dbReference type="GO" id="GO:0000812">
    <property type="term" value="C:Swr1 complex"/>
    <property type="evidence" value="ECO:0007669"/>
    <property type="project" value="TreeGrafter"/>
</dbReference>
<evidence type="ECO:0000256" key="3">
    <source>
        <dbReference type="ARBA" id="ARBA00019132"/>
    </source>
</evidence>
<dbReference type="OMA" id="EQNEAKY"/>
<organism evidence="11 12">
    <name type="scientific">Malassezia globosa (strain ATCC MYA-4612 / CBS 7966)</name>
    <name type="common">Dandruff-associated fungus</name>
    <dbReference type="NCBI Taxonomy" id="425265"/>
    <lineage>
        <taxon>Eukaryota</taxon>
        <taxon>Fungi</taxon>
        <taxon>Dikarya</taxon>
        <taxon>Basidiomycota</taxon>
        <taxon>Ustilaginomycotina</taxon>
        <taxon>Malasseziomycetes</taxon>
        <taxon>Malasseziales</taxon>
        <taxon>Malasseziaceae</taxon>
        <taxon>Malassezia</taxon>
    </lineage>
</organism>
<evidence type="ECO:0000313" key="12">
    <source>
        <dbReference type="Proteomes" id="UP000008837"/>
    </source>
</evidence>
<dbReference type="AlphaFoldDB" id="A8PRR7"/>
<dbReference type="SMART" id="SM00717">
    <property type="entry name" value="SANT"/>
    <property type="match status" value="1"/>
</dbReference>
<feature type="compositionally biased region" description="Polar residues" evidence="9">
    <location>
        <begin position="547"/>
        <end position="562"/>
    </location>
</feature>
<feature type="region of interest" description="Disordered" evidence="9">
    <location>
        <begin position="517"/>
        <end position="562"/>
    </location>
</feature>
<reference evidence="11 12" key="1">
    <citation type="journal article" date="2007" name="Proc. Natl. Acad. Sci. U.S.A.">
        <title>Dandruff-associated Malassezia genomes reveal convergent and divergent virulence traits shared with plant and human fungal pathogens.</title>
        <authorList>
            <person name="Xu J."/>
            <person name="Saunders C.W."/>
            <person name="Hu P."/>
            <person name="Grant R.A."/>
            <person name="Boekhout T."/>
            <person name="Kuramae E.E."/>
            <person name="Kronstad J.W."/>
            <person name="Deangelis Y.M."/>
            <person name="Reeder N.L."/>
            <person name="Johnstone K.R."/>
            <person name="Leland M."/>
            <person name="Fieno A.M."/>
            <person name="Begley W.M."/>
            <person name="Sun Y."/>
            <person name="Lacey M.P."/>
            <person name="Chaudhary T."/>
            <person name="Keough T."/>
            <person name="Chu L."/>
            <person name="Sears R."/>
            <person name="Yuan B."/>
            <person name="Dawson T.L.Jr."/>
        </authorList>
    </citation>
    <scope>NUCLEOTIDE SEQUENCE [LARGE SCALE GENOMIC DNA]</scope>
    <source>
        <strain evidence="12">ATCC MYA-4612 / CBS 7966</strain>
    </source>
</reference>
<feature type="domain" description="Myb-like" evidence="10">
    <location>
        <begin position="196"/>
        <end position="248"/>
    </location>
</feature>
<evidence type="ECO:0000256" key="5">
    <source>
        <dbReference type="ARBA" id="ARBA00023015"/>
    </source>
</evidence>
<evidence type="ECO:0000313" key="11">
    <source>
        <dbReference type="EMBL" id="EDP45123.1"/>
    </source>
</evidence>
<keyword evidence="4" id="KW-0156">Chromatin regulator</keyword>
<dbReference type="STRING" id="425265.A8PRR7"/>
<evidence type="ECO:0000256" key="7">
    <source>
        <dbReference type="ARBA" id="ARBA00023242"/>
    </source>
</evidence>
<dbReference type="Gene3D" id="1.10.10.60">
    <property type="entry name" value="Homeodomain-like"/>
    <property type="match status" value="1"/>
</dbReference>
<dbReference type="GO" id="GO:0006338">
    <property type="term" value="P:chromatin remodeling"/>
    <property type="evidence" value="ECO:0007669"/>
    <property type="project" value="InterPro"/>
</dbReference>
<dbReference type="GO" id="GO:0006281">
    <property type="term" value="P:DNA repair"/>
    <property type="evidence" value="ECO:0007669"/>
    <property type="project" value="InterPro"/>
</dbReference>
<dbReference type="InterPro" id="IPR027109">
    <property type="entry name" value="Swc4/Dmap1"/>
</dbReference>
<comment type="function">
    <text evidence="8">Component of the SWR1 complex which mediates the ATP-dependent exchange of histone H2A for the H2A variant HZT1 leading to transcriptional regulation of selected genes by chromatin remodeling. Component of the NuA4 histone acetyltransferase complex which is involved in transcriptional activation of selected genes principally by acetylation of nucleosomal histone H4 and H2A. The NuA4 complex is also involved in DNA repair.</text>
</comment>
<feature type="compositionally biased region" description="Polar residues" evidence="9">
    <location>
        <begin position="77"/>
        <end position="86"/>
    </location>
</feature>
<comment type="similarity">
    <text evidence="2">Belongs to the SWC4 family.</text>
</comment>
<gene>
    <name evidence="11" type="ORF">MGL_0112</name>
</gene>
<feature type="region of interest" description="Disordered" evidence="9">
    <location>
        <begin position="1"/>
        <end position="44"/>
    </location>
</feature>
<evidence type="ECO:0000256" key="6">
    <source>
        <dbReference type="ARBA" id="ARBA00023163"/>
    </source>
</evidence>
<protein>
    <recommendedName>
        <fullName evidence="3">SWR1-complex protein 4</fullName>
    </recommendedName>
</protein>
<accession>A8PRR7</accession>
<evidence type="ECO:0000256" key="4">
    <source>
        <dbReference type="ARBA" id="ARBA00022853"/>
    </source>
</evidence>
<dbReference type="PANTHER" id="PTHR12855">
    <property type="entry name" value="DNA METHYLTRANSFERASE 1-ASSOCIATED PROTEIN 1 FAMILY MEMBER"/>
    <property type="match status" value="1"/>
</dbReference>
<dbReference type="GO" id="GO:0003714">
    <property type="term" value="F:transcription corepressor activity"/>
    <property type="evidence" value="ECO:0007669"/>
    <property type="project" value="TreeGrafter"/>
</dbReference>
<comment type="caution">
    <text evidence="11">The sequence shown here is derived from an EMBL/GenBank/DDBJ whole genome shotgun (WGS) entry which is preliminary data.</text>
</comment>
<dbReference type="Pfam" id="PF16282">
    <property type="entry name" value="SANT_DAMP1_like"/>
    <property type="match status" value="1"/>
</dbReference>
<comment type="subcellular location">
    <subcellularLocation>
        <location evidence="1">Nucleus</location>
    </subcellularLocation>
</comment>
<proteinExistence type="inferred from homology"/>
<dbReference type="Proteomes" id="UP000008837">
    <property type="component" value="Unassembled WGS sequence"/>
</dbReference>
<dbReference type="RefSeq" id="XP_001732337.1">
    <property type="nucleotide sequence ID" value="XM_001732285.1"/>
</dbReference>
<dbReference type="FunCoup" id="A8PRR7">
    <property type="interactions" value="488"/>
</dbReference>
<dbReference type="FunFam" id="1.10.10.60:FF:000087">
    <property type="entry name" value="DNA methyltransferase 1-associated protein 1"/>
    <property type="match status" value="1"/>
</dbReference>
<dbReference type="VEuPathDB" id="FungiDB:MGL_0112"/>
<name>A8PRR7_MALGO</name>
<dbReference type="GO" id="GO:0000122">
    <property type="term" value="P:negative regulation of transcription by RNA polymerase II"/>
    <property type="evidence" value="ECO:0007669"/>
    <property type="project" value="TreeGrafter"/>
</dbReference>
<feature type="region of interest" description="Disordered" evidence="9">
    <location>
        <begin position="62"/>
        <end position="92"/>
    </location>
</feature>
<evidence type="ECO:0000259" key="10">
    <source>
        <dbReference type="SMART" id="SM00717"/>
    </source>
</evidence>
<keyword evidence="7" id="KW-0539">Nucleus</keyword>
<dbReference type="InterPro" id="IPR032563">
    <property type="entry name" value="DAMP1_SANT-like"/>
</dbReference>
<evidence type="ECO:0000256" key="2">
    <source>
        <dbReference type="ARBA" id="ARBA00006918"/>
    </source>
</evidence>
<dbReference type="InParanoid" id="A8PRR7"/>
<dbReference type="OrthoDB" id="19740at2759"/>
<evidence type="ECO:0000256" key="9">
    <source>
        <dbReference type="SAM" id="MobiDB-lite"/>
    </source>
</evidence>
<dbReference type="InterPro" id="IPR001005">
    <property type="entry name" value="SANT/Myb"/>
</dbReference>
<feature type="region of interest" description="Disordered" evidence="9">
    <location>
        <begin position="355"/>
        <end position="383"/>
    </location>
</feature>
<keyword evidence="6" id="KW-0804">Transcription</keyword>
<dbReference type="PANTHER" id="PTHR12855:SF10">
    <property type="entry name" value="DNA METHYLTRANSFERASE 1-ASSOCIATED PROTEIN 1"/>
    <property type="match status" value="1"/>
</dbReference>
<dbReference type="EMBL" id="AAYY01000001">
    <property type="protein sequence ID" value="EDP45123.1"/>
    <property type="molecule type" value="Genomic_DNA"/>
</dbReference>
<dbReference type="GO" id="GO:0035267">
    <property type="term" value="C:NuA4 histone acetyltransferase complex"/>
    <property type="evidence" value="ECO:0007669"/>
    <property type="project" value="InterPro"/>
</dbReference>
<keyword evidence="5" id="KW-0805">Transcription regulation</keyword>
<evidence type="ECO:0000256" key="8">
    <source>
        <dbReference type="ARBA" id="ARBA00025264"/>
    </source>
</evidence>
<evidence type="ECO:0000256" key="1">
    <source>
        <dbReference type="ARBA" id="ARBA00004123"/>
    </source>
</evidence>
<keyword evidence="12" id="KW-1185">Reference proteome</keyword>
<dbReference type="GeneID" id="5856643"/>
<dbReference type="KEGG" id="mgl:MGL_0112"/>